<protein>
    <submittedName>
        <fullName evidence="7">Methyl-accepting chemotaxis sensory transducer</fullName>
    </submittedName>
</protein>
<dbReference type="SUPFAM" id="SSF58104">
    <property type="entry name" value="Methyl-accepting chemotaxis protein (MCP) signaling domain"/>
    <property type="match status" value="2"/>
</dbReference>
<dbReference type="PANTHER" id="PTHR43531">
    <property type="entry name" value="PROTEIN ICFG"/>
    <property type="match status" value="1"/>
</dbReference>
<evidence type="ECO:0000256" key="4">
    <source>
        <dbReference type="SAM" id="Phobius"/>
    </source>
</evidence>
<feature type="transmembrane region" description="Helical" evidence="4">
    <location>
        <begin position="39"/>
        <end position="56"/>
    </location>
</feature>
<feature type="transmembrane region" description="Helical" evidence="4">
    <location>
        <begin position="12"/>
        <end position="33"/>
    </location>
</feature>
<evidence type="ECO:0000256" key="1">
    <source>
        <dbReference type="ARBA" id="ARBA00022500"/>
    </source>
</evidence>
<evidence type="ECO:0000259" key="6">
    <source>
        <dbReference type="PROSITE" id="PS50885"/>
    </source>
</evidence>
<dbReference type="SMART" id="SM00304">
    <property type="entry name" value="HAMP"/>
    <property type="match status" value="2"/>
</dbReference>
<keyword evidence="8" id="KW-1185">Reference proteome</keyword>
<gene>
    <name evidence="7" type="ORF">GEAMG1_2216</name>
</gene>
<evidence type="ECO:0000313" key="7">
    <source>
        <dbReference type="EMBL" id="CAH2032052.1"/>
    </source>
</evidence>
<dbReference type="InterPro" id="IPR003660">
    <property type="entry name" value="HAMP_dom"/>
</dbReference>
<dbReference type="Gene3D" id="1.10.287.950">
    <property type="entry name" value="Methyl-accepting chemotaxis protein"/>
    <property type="match status" value="1"/>
</dbReference>
<dbReference type="PROSITE" id="PS50885">
    <property type="entry name" value="HAMP"/>
    <property type="match status" value="1"/>
</dbReference>
<keyword evidence="1" id="KW-0145">Chemotaxis</keyword>
<evidence type="ECO:0000256" key="3">
    <source>
        <dbReference type="PROSITE-ProRule" id="PRU00284"/>
    </source>
</evidence>
<dbReference type="Pfam" id="PF00015">
    <property type="entry name" value="MCPsignal"/>
    <property type="match status" value="1"/>
</dbReference>
<dbReference type="PANTHER" id="PTHR43531:SF11">
    <property type="entry name" value="METHYL-ACCEPTING CHEMOTAXIS PROTEIN 3"/>
    <property type="match status" value="1"/>
</dbReference>
<feature type="domain" description="HAMP" evidence="6">
    <location>
        <begin position="58"/>
        <end position="110"/>
    </location>
</feature>
<evidence type="ECO:0000313" key="8">
    <source>
        <dbReference type="Proteomes" id="UP001295463"/>
    </source>
</evidence>
<accession>A0ABM9DCA1</accession>
<dbReference type="RefSeq" id="WP_305732830.1">
    <property type="nucleotide sequence ID" value="NZ_OW150024.1"/>
</dbReference>
<sequence>MAKNLGFGSKLIRLLLATGAVLSVASLLGVGFTGEGLRMLAGINALLFLSVLVMFARRKLASRVRRLAAVMDQAAEGELAVRGEDLAQDEVGMLNSNFNDMLERLEGIVRSIRGAAAELGSIGEIIGNVAAQEVLSAENQFHATAGLKEVVLQIRESVGEVSTAVEGLSRMATHNATFVTEMATSTTEIDTLVEQLLRSVELVSDSINRMSAGQLQVSESVNRLLETSNGTVILVAEMEQSVRQIEQSAQTTAHISADVLHDAEQGNASVESTISGIDQIRTASRTVQQAIEKLSVHAASIGTILQVIDEVTEQTKLLALNASIIAAQAGEHGKGFGVVAHEIKELARRTTASTRQIAEIVNGVTEETERAVVAINLSEQAVTEGETLSRRSGEALQKIVNGVKIATELVNEIANATEQHAHQGEKMRLATDEVRSMVEQIVRATGDQTRNAQVIGQASDSMRQLATRVHGHARAHSDAGTAVAASGEAIVRMIEEIRHACQIQSEGSDRIVSSAEQVEASATSNLETTKIMDEMATRLSSQIGNLEQALAGFKGASAS</sequence>
<feature type="domain" description="Methyl-accepting transducer" evidence="5">
    <location>
        <begin position="199"/>
        <end position="435"/>
    </location>
</feature>
<proteinExistence type="inferred from homology"/>
<dbReference type="EMBL" id="OW150024">
    <property type="protein sequence ID" value="CAH2032052.1"/>
    <property type="molecule type" value="Genomic_DNA"/>
</dbReference>
<dbReference type="Gene3D" id="6.10.340.10">
    <property type="match status" value="1"/>
</dbReference>
<dbReference type="CDD" id="cd06225">
    <property type="entry name" value="HAMP"/>
    <property type="match status" value="1"/>
</dbReference>
<name>A0ABM9DCA1_9BACT</name>
<dbReference type="PROSITE" id="PS50111">
    <property type="entry name" value="CHEMOTAXIS_TRANSDUC_2"/>
    <property type="match status" value="1"/>
</dbReference>
<keyword evidence="4" id="KW-0472">Membrane</keyword>
<evidence type="ECO:0000256" key="2">
    <source>
        <dbReference type="ARBA" id="ARBA00029447"/>
    </source>
</evidence>
<reference evidence="7 8" key="1">
    <citation type="submission" date="2022-03" db="EMBL/GenBank/DDBJ databases">
        <authorList>
            <person name="Koch H."/>
        </authorList>
    </citation>
    <scope>NUCLEOTIDE SEQUENCE [LARGE SCALE GENOMIC DNA]</scope>
    <source>
        <strain evidence="7 8">G1</strain>
    </source>
</reference>
<dbReference type="SMART" id="SM00283">
    <property type="entry name" value="MA"/>
    <property type="match status" value="1"/>
</dbReference>
<evidence type="ECO:0000259" key="5">
    <source>
        <dbReference type="PROSITE" id="PS50111"/>
    </source>
</evidence>
<dbReference type="Pfam" id="PF00672">
    <property type="entry name" value="HAMP"/>
    <property type="match status" value="1"/>
</dbReference>
<organism evidence="7 8">
    <name type="scientific">Trichlorobacter ammonificans</name>
    <dbReference type="NCBI Taxonomy" id="2916410"/>
    <lineage>
        <taxon>Bacteria</taxon>
        <taxon>Pseudomonadati</taxon>
        <taxon>Thermodesulfobacteriota</taxon>
        <taxon>Desulfuromonadia</taxon>
        <taxon>Geobacterales</taxon>
        <taxon>Geobacteraceae</taxon>
        <taxon>Trichlorobacter</taxon>
    </lineage>
</organism>
<dbReference type="InterPro" id="IPR004089">
    <property type="entry name" value="MCPsignal_dom"/>
</dbReference>
<keyword evidence="3" id="KW-0807">Transducer</keyword>
<dbReference type="InterPro" id="IPR051310">
    <property type="entry name" value="MCP_chemotaxis"/>
</dbReference>
<keyword evidence="4" id="KW-0812">Transmembrane</keyword>
<keyword evidence="4" id="KW-1133">Transmembrane helix</keyword>
<comment type="similarity">
    <text evidence="2">Belongs to the methyl-accepting chemotaxis (MCP) protein family.</text>
</comment>
<dbReference type="Proteomes" id="UP001295463">
    <property type="component" value="Chromosome"/>
</dbReference>